<dbReference type="Proteomes" id="UP000606786">
    <property type="component" value="Unassembled WGS sequence"/>
</dbReference>
<dbReference type="EMBL" id="CAJHJT010000001">
    <property type="protein sequence ID" value="CAD6993247.1"/>
    <property type="molecule type" value="Genomic_DNA"/>
</dbReference>
<evidence type="ECO:0000256" key="1">
    <source>
        <dbReference type="SAM" id="MobiDB-lite"/>
    </source>
</evidence>
<name>A0A811U5H6_CERCA</name>
<keyword evidence="3" id="KW-1185">Reference proteome</keyword>
<gene>
    <name evidence="2" type="ORF">CCAP1982_LOCUS2064</name>
</gene>
<organism evidence="2 3">
    <name type="scientific">Ceratitis capitata</name>
    <name type="common">Mediterranean fruit fly</name>
    <name type="synonym">Tephritis capitata</name>
    <dbReference type="NCBI Taxonomy" id="7213"/>
    <lineage>
        <taxon>Eukaryota</taxon>
        <taxon>Metazoa</taxon>
        <taxon>Ecdysozoa</taxon>
        <taxon>Arthropoda</taxon>
        <taxon>Hexapoda</taxon>
        <taxon>Insecta</taxon>
        <taxon>Pterygota</taxon>
        <taxon>Neoptera</taxon>
        <taxon>Endopterygota</taxon>
        <taxon>Diptera</taxon>
        <taxon>Brachycera</taxon>
        <taxon>Muscomorpha</taxon>
        <taxon>Tephritoidea</taxon>
        <taxon>Tephritidae</taxon>
        <taxon>Ceratitis</taxon>
        <taxon>Ceratitis</taxon>
    </lineage>
</organism>
<evidence type="ECO:0000313" key="3">
    <source>
        <dbReference type="Proteomes" id="UP000606786"/>
    </source>
</evidence>
<protein>
    <submittedName>
        <fullName evidence="2">(Mediterranean fruit fly) hypothetical protein</fullName>
    </submittedName>
</protein>
<reference evidence="2" key="1">
    <citation type="submission" date="2020-11" db="EMBL/GenBank/DDBJ databases">
        <authorList>
            <person name="Whitehead M."/>
        </authorList>
    </citation>
    <scope>NUCLEOTIDE SEQUENCE</scope>
    <source>
        <strain evidence="2">EGII</strain>
    </source>
</reference>
<sequence>MQDVKIYNGYKPSDQANPSANGVQAADKQRKRAKFQYTKDEDRKKCKSTLGIWEAVPNAALITLLYSLNYSNLQKALG</sequence>
<accession>A0A811U5H6</accession>
<proteinExistence type="predicted"/>
<dbReference type="AlphaFoldDB" id="A0A811U5H6"/>
<comment type="caution">
    <text evidence="2">The sequence shown here is derived from an EMBL/GenBank/DDBJ whole genome shotgun (WGS) entry which is preliminary data.</text>
</comment>
<evidence type="ECO:0000313" key="2">
    <source>
        <dbReference type="EMBL" id="CAD6993247.1"/>
    </source>
</evidence>
<feature type="region of interest" description="Disordered" evidence="1">
    <location>
        <begin position="1"/>
        <end position="38"/>
    </location>
</feature>